<organism evidence="1 2">
    <name type="scientific">Desulfotomaculum copahuensis</name>
    <dbReference type="NCBI Taxonomy" id="1838280"/>
    <lineage>
        <taxon>Bacteria</taxon>
        <taxon>Bacillati</taxon>
        <taxon>Bacillota</taxon>
        <taxon>Clostridia</taxon>
        <taxon>Eubacteriales</taxon>
        <taxon>Desulfotomaculaceae</taxon>
        <taxon>Desulfotomaculum</taxon>
    </lineage>
</organism>
<dbReference type="OrthoDB" id="1796187at2"/>
<proteinExistence type="predicted"/>
<evidence type="ECO:0000313" key="2">
    <source>
        <dbReference type="Proteomes" id="UP000078532"/>
    </source>
</evidence>
<reference evidence="1 2" key="1">
    <citation type="submission" date="2016-04" db="EMBL/GenBank/DDBJ databases">
        <authorList>
            <person name="Evans L.H."/>
            <person name="Alamgir A."/>
            <person name="Owens N."/>
            <person name="Weber N.D."/>
            <person name="Virtaneva K."/>
            <person name="Barbian K."/>
            <person name="Babar A."/>
            <person name="Rosenke K."/>
        </authorList>
    </citation>
    <scope>NUCLEOTIDE SEQUENCE [LARGE SCALE GENOMIC DNA]</scope>
    <source>
        <strain evidence="1 2">LMa1</strain>
    </source>
</reference>
<dbReference type="InterPro" id="IPR027304">
    <property type="entry name" value="Trigger_fact/SurA_dom_sf"/>
</dbReference>
<dbReference type="Proteomes" id="UP000078532">
    <property type="component" value="Unassembled WGS sequence"/>
</dbReference>
<dbReference type="AlphaFoldDB" id="A0A1B7LD52"/>
<dbReference type="Pfam" id="PF13623">
    <property type="entry name" value="SurA_N_2"/>
    <property type="match status" value="1"/>
</dbReference>
<name>A0A1B7LD52_9FIRM</name>
<dbReference type="RefSeq" id="WP_066669341.1">
    <property type="nucleotide sequence ID" value="NZ_LYVF01000172.1"/>
</dbReference>
<dbReference type="STRING" id="1838280.A6M21_12495"/>
<dbReference type="SUPFAM" id="SSF109998">
    <property type="entry name" value="Triger factor/SurA peptide-binding domain-like"/>
    <property type="match status" value="1"/>
</dbReference>
<accession>A0A1B7LD52</accession>
<keyword evidence="2" id="KW-1185">Reference proteome</keyword>
<dbReference type="Gene3D" id="1.10.4030.10">
    <property type="entry name" value="Porin chaperone SurA, peptide-binding domain"/>
    <property type="match status" value="1"/>
</dbReference>
<protein>
    <submittedName>
        <fullName evidence="1">Uncharacterized protein</fullName>
    </submittedName>
</protein>
<gene>
    <name evidence="1" type="ORF">A6M21_12495</name>
</gene>
<sequence length="211" mass="23408">MAKRIALILLIMFAFTGIGYWVHASQSGSKPAAKTGYPAVVAEVAGKNITGRELASEKQLIKNNWAKIGRPQSDSWCERAALRTLVLNSLLDCEASKKGIKVTNQEALNYLEAVYGKIKSLSDNNPAKISYLKDVKSSGFTSPEEYIHSPGVLNATQKILARTGLRNRLYQSGYSGTWQSYEEQLLDKGDYRLFINVDIKNFVYPKAPAKQ</sequence>
<dbReference type="EMBL" id="LYVF01000172">
    <property type="protein sequence ID" value="OAT80805.1"/>
    <property type="molecule type" value="Genomic_DNA"/>
</dbReference>
<evidence type="ECO:0000313" key="1">
    <source>
        <dbReference type="EMBL" id="OAT80805.1"/>
    </source>
</evidence>
<comment type="caution">
    <text evidence="1">The sequence shown here is derived from an EMBL/GenBank/DDBJ whole genome shotgun (WGS) entry which is preliminary data.</text>
</comment>